<dbReference type="InterPro" id="IPR050089">
    <property type="entry name" value="SAICAR_synthetase"/>
</dbReference>
<dbReference type="CDD" id="cd01415">
    <property type="entry name" value="SAICAR_synt_PurC"/>
    <property type="match status" value="1"/>
</dbReference>
<organism evidence="10">
    <name type="scientific">Thermodesulfobium narugense</name>
    <dbReference type="NCBI Taxonomy" id="184064"/>
    <lineage>
        <taxon>Bacteria</taxon>
        <taxon>Pseudomonadati</taxon>
        <taxon>Thermodesulfobiota</taxon>
        <taxon>Thermodesulfobiia</taxon>
        <taxon>Thermodesulfobiales</taxon>
        <taxon>Thermodesulfobiaceae</taxon>
        <taxon>Thermodesulfobium</taxon>
    </lineage>
</organism>
<dbReference type="GO" id="GO:0004639">
    <property type="term" value="F:phosphoribosylaminoimidazolesuccinocarboxamide synthase activity"/>
    <property type="evidence" value="ECO:0007669"/>
    <property type="project" value="UniProtKB-UniRule"/>
</dbReference>
<comment type="catalytic activity">
    <reaction evidence="7 8">
        <text>5-amino-1-(5-phospho-D-ribosyl)imidazole-4-carboxylate + L-aspartate + ATP = (2S)-2-[5-amino-1-(5-phospho-beta-D-ribosyl)imidazole-4-carboxamido]succinate + ADP + phosphate + 2 H(+)</text>
        <dbReference type="Rhea" id="RHEA:22628"/>
        <dbReference type="ChEBI" id="CHEBI:15378"/>
        <dbReference type="ChEBI" id="CHEBI:29991"/>
        <dbReference type="ChEBI" id="CHEBI:30616"/>
        <dbReference type="ChEBI" id="CHEBI:43474"/>
        <dbReference type="ChEBI" id="CHEBI:58443"/>
        <dbReference type="ChEBI" id="CHEBI:77657"/>
        <dbReference type="ChEBI" id="CHEBI:456216"/>
        <dbReference type="EC" id="6.3.2.6"/>
    </reaction>
</comment>
<dbReference type="InterPro" id="IPR001636">
    <property type="entry name" value="SAICAR_synth"/>
</dbReference>
<proteinExistence type="inferred from homology"/>
<protein>
    <recommendedName>
        <fullName evidence="8">Phosphoribosylaminoimidazole-succinocarboxamide synthase</fullName>
        <ecNumber evidence="8">6.3.2.6</ecNumber>
    </recommendedName>
    <alternativeName>
        <fullName evidence="8">SAICAR synthetase</fullName>
    </alternativeName>
</protein>
<evidence type="ECO:0000256" key="8">
    <source>
        <dbReference type="HAMAP-Rule" id="MF_00137"/>
    </source>
</evidence>
<dbReference type="HAMAP" id="MF_00137">
    <property type="entry name" value="SAICAR_synth"/>
    <property type="match status" value="1"/>
</dbReference>
<dbReference type="GO" id="GO:0005524">
    <property type="term" value="F:ATP binding"/>
    <property type="evidence" value="ECO:0007669"/>
    <property type="project" value="UniProtKB-KW"/>
</dbReference>
<dbReference type="SUPFAM" id="SSF56104">
    <property type="entry name" value="SAICAR synthase-like"/>
    <property type="match status" value="1"/>
</dbReference>
<evidence type="ECO:0000259" key="9">
    <source>
        <dbReference type="Pfam" id="PF01259"/>
    </source>
</evidence>
<keyword evidence="4 8" id="KW-0547">Nucleotide-binding</keyword>
<evidence type="ECO:0000256" key="6">
    <source>
        <dbReference type="ARBA" id="ARBA00022840"/>
    </source>
</evidence>
<evidence type="ECO:0000256" key="1">
    <source>
        <dbReference type="ARBA" id="ARBA00004672"/>
    </source>
</evidence>
<dbReference type="PANTHER" id="PTHR43599">
    <property type="entry name" value="MULTIFUNCTIONAL PROTEIN ADE2"/>
    <property type="match status" value="1"/>
</dbReference>
<dbReference type="FunFam" id="3.30.470.20:FF:000006">
    <property type="entry name" value="Phosphoribosylaminoimidazole-succinocarboxamide synthase"/>
    <property type="match status" value="1"/>
</dbReference>
<evidence type="ECO:0000256" key="7">
    <source>
        <dbReference type="ARBA" id="ARBA00048475"/>
    </source>
</evidence>
<evidence type="ECO:0000256" key="4">
    <source>
        <dbReference type="ARBA" id="ARBA00022741"/>
    </source>
</evidence>
<evidence type="ECO:0000256" key="2">
    <source>
        <dbReference type="ARBA" id="ARBA00010190"/>
    </source>
</evidence>
<evidence type="ECO:0000256" key="3">
    <source>
        <dbReference type="ARBA" id="ARBA00022598"/>
    </source>
</evidence>
<dbReference type="InterPro" id="IPR018236">
    <property type="entry name" value="SAICAR_synthetase_CS"/>
</dbReference>
<reference evidence="10" key="1">
    <citation type="journal article" date="2020" name="mSystems">
        <title>Genome- and Community-Level Interaction Insights into Carbon Utilization and Element Cycling Functions of Hydrothermarchaeota in Hydrothermal Sediment.</title>
        <authorList>
            <person name="Zhou Z."/>
            <person name="Liu Y."/>
            <person name="Xu W."/>
            <person name="Pan J."/>
            <person name="Luo Z.H."/>
            <person name="Li M."/>
        </authorList>
    </citation>
    <scope>NUCLEOTIDE SEQUENCE [LARGE SCALE GENOMIC DNA]</scope>
    <source>
        <strain evidence="10">SpSt-1019</strain>
    </source>
</reference>
<dbReference type="PROSITE" id="PS01057">
    <property type="entry name" value="SAICAR_SYNTHETASE_1"/>
    <property type="match status" value="1"/>
</dbReference>
<comment type="similarity">
    <text evidence="2 8">Belongs to the SAICAR synthetase family.</text>
</comment>
<dbReference type="Pfam" id="PF01259">
    <property type="entry name" value="SAICAR_synt"/>
    <property type="match status" value="1"/>
</dbReference>
<dbReference type="InterPro" id="IPR028923">
    <property type="entry name" value="SAICAR_synt/ADE2_N"/>
</dbReference>
<dbReference type="GO" id="GO:0009236">
    <property type="term" value="P:cobalamin biosynthetic process"/>
    <property type="evidence" value="ECO:0007669"/>
    <property type="project" value="InterPro"/>
</dbReference>
<dbReference type="Gene3D" id="3.30.470.20">
    <property type="entry name" value="ATP-grasp fold, B domain"/>
    <property type="match status" value="1"/>
</dbReference>
<dbReference type="NCBIfam" id="TIGR00081">
    <property type="entry name" value="purC"/>
    <property type="match status" value="1"/>
</dbReference>
<keyword evidence="3 8" id="KW-0436">Ligase</keyword>
<evidence type="ECO:0000256" key="5">
    <source>
        <dbReference type="ARBA" id="ARBA00022755"/>
    </source>
</evidence>
<evidence type="ECO:0000313" key="10">
    <source>
        <dbReference type="EMBL" id="HHI65252.1"/>
    </source>
</evidence>
<dbReference type="PROSITE" id="PS01058">
    <property type="entry name" value="SAICAR_SYNTHETASE_2"/>
    <property type="match status" value="1"/>
</dbReference>
<sequence length="231" mass="26337">MKLLYEGKGKQVFLTDDPDLVVFRFKDEATAFDGVKKESFGGKGEMCAQITEILMSLLEKNGVQTHFVRRLSPNEVLVKRCSMLPIEVVVRNYSAGSIAKNLGLKKGIKFPFPIKDIFYKSDELHDPMLNDDRAVALGFVTFEELKVLYTSALKVNDVLTNFLLEKGIILADFKLEFGKFKDSILLADEITPDSMRLWDKDTLEPFDKDRFRFDLGDLLAGYRLFLEKIST</sequence>
<accession>A0A7C5PQ76</accession>
<name>A0A7C5PQ76_9BACT</name>
<dbReference type="AlphaFoldDB" id="A0A7C5PQ76"/>
<dbReference type="GO" id="GO:0006189">
    <property type="term" value="P:'de novo' IMP biosynthetic process"/>
    <property type="evidence" value="ECO:0007669"/>
    <property type="project" value="UniProtKB-UniRule"/>
</dbReference>
<keyword evidence="6 8" id="KW-0067">ATP-binding</keyword>
<dbReference type="UniPathway" id="UPA00074">
    <property type="reaction ID" value="UER00131"/>
</dbReference>
<dbReference type="Gene3D" id="3.30.200.20">
    <property type="entry name" value="Phosphorylase Kinase, domain 1"/>
    <property type="match status" value="1"/>
</dbReference>
<dbReference type="PANTHER" id="PTHR43599:SF3">
    <property type="entry name" value="SI:DKEY-6E2.2"/>
    <property type="match status" value="1"/>
</dbReference>
<gene>
    <name evidence="8" type="primary">purC</name>
    <name evidence="10" type="ORF">ENL70_01715</name>
</gene>
<dbReference type="InterPro" id="IPR033934">
    <property type="entry name" value="SAICAR_synt_PurC"/>
</dbReference>
<comment type="caution">
    <text evidence="10">The sequence shown here is derived from an EMBL/GenBank/DDBJ whole genome shotgun (WGS) entry which is preliminary data.</text>
</comment>
<feature type="domain" description="SAICAR synthetase/ADE2 N-terminal" evidence="9">
    <location>
        <begin position="3"/>
        <end position="223"/>
    </location>
</feature>
<dbReference type="EC" id="6.3.2.6" evidence="8"/>
<dbReference type="EMBL" id="DRUY01000059">
    <property type="protein sequence ID" value="HHI65252.1"/>
    <property type="molecule type" value="Genomic_DNA"/>
</dbReference>
<keyword evidence="5 8" id="KW-0658">Purine biosynthesis</keyword>
<comment type="pathway">
    <text evidence="1 8">Purine metabolism; IMP biosynthesis via de novo pathway; 5-amino-1-(5-phospho-D-ribosyl)imidazole-4-carboxamide from 5-amino-1-(5-phospho-D-ribosyl)imidazole-4-carboxylate: step 1/2.</text>
</comment>